<dbReference type="PIRSF" id="PIRSF001357">
    <property type="entry name" value="DeoC"/>
    <property type="match status" value="1"/>
</dbReference>
<dbReference type="PANTHER" id="PTHR10889:SF1">
    <property type="entry name" value="DEOXYRIBOSE-PHOSPHATE ALDOLASE"/>
    <property type="match status" value="1"/>
</dbReference>
<comment type="similarity">
    <text evidence="1 6">Belongs to the DeoC/FbaB aldolase family. DeoC type 1 subfamily.</text>
</comment>
<dbReference type="InterPro" id="IPR013785">
    <property type="entry name" value="Aldolase_TIM"/>
</dbReference>
<feature type="active site" description="Proton donor/acceptor" evidence="6">
    <location>
        <position position="89"/>
    </location>
</feature>
<dbReference type="InterPro" id="IPR028581">
    <property type="entry name" value="DeoC_typeI"/>
</dbReference>
<dbReference type="EC" id="4.1.2.4" evidence="6"/>
<dbReference type="PANTHER" id="PTHR10889">
    <property type="entry name" value="DEOXYRIBOSE-PHOSPHATE ALDOLASE"/>
    <property type="match status" value="1"/>
</dbReference>
<dbReference type="InterPro" id="IPR002915">
    <property type="entry name" value="DeoC/FbaB/LacD_aldolase"/>
</dbReference>
<proteinExistence type="inferred from homology"/>
<reference evidence="7 8" key="1">
    <citation type="submission" date="2023-03" db="EMBL/GenBank/DDBJ databases">
        <title>Muricauda XX sp. nov. and Muricauda XXX sp. nov., two novel species isolated from Okinawa Trough.</title>
        <authorList>
            <person name="Cao W."/>
            <person name="Deng X."/>
        </authorList>
    </citation>
    <scope>NUCLEOTIDE SEQUENCE [LARGE SCALE GENOMIC DNA]</scope>
    <source>
        <strain evidence="7 8">334s03</strain>
    </source>
</reference>
<evidence type="ECO:0000256" key="4">
    <source>
        <dbReference type="ARBA" id="ARBA00023270"/>
    </source>
</evidence>
<accession>A0ABT5XW49</accession>
<dbReference type="InterPro" id="IPR011343">
    <property type="entry name" value="DeoC"/>
</dbReference>
<organism evidence="7 8">
    <name type="scientific">Flagellimonas yonaguniensis</name>
    <dbReference type="NCBI Taxonomy" id="3031325"/>
    <lineage>
        <taxon>Bacteria</taxon>
        <taxon>Pseudomonadati</taxon>
        <taxon>Bacteroidota</taxon>
        <taxon>Flavobacteriia</taxon>
        <taxon>Flavobacteriales</taxon>
        <taxon>Flavobacteriaceae</taxon>
        <taxon>Flagellimonas</taxon>
    </lineage>
</organism>
<evidence type="ECO:0000256" key="3">
    <source>
        <dbReference type="ARBA" id="ARBA00023239"/>
    </source>
</evidence>
<comment type="catalytic activity">
    <reaction evidence="5 6">
        <text>2-deoxy-D-ribose 5-phosphate = D-glyceraldehyde 3-phosphate + acetaldehyde</text>
        <dbReference type="Rhea" id="RHEA:12821"/>
        <dbReference type="ChEBI" id="CHEBI:15343"/>
        <dbReference type="ChEBI" id="CHEBI:59776"/>
        <dbReference type="ChEBI" id="CHEBI:62877"/>
        <dbReference type="EC" id="4.1.2.4"/>
    </reaction>
</comment>
<dbReference type="GO" id="GO:0004139">
    <property type="term" value="F:deoxyribose-phosphate aldolase activity"/>
    <property type="evidence" value="ECO:0007669"/>
    <property type="project" value="UniProtKB-EC"/>
</dbReference>
<dbReference type="Proteomes" id="UP001221366">
    <property type="component" value="Unassembled WGS sequence"/>
</dbReference>
<name>A0ABT5XW49_9FLAO</name>
<dbReference type="HAMAP" id="MF_00114">
    <property type="entry name" value="DeoC_type1"/>
    <property type="match status" value="1"/>
</dbReference>
<dbReference type="Pfam" id="PF01791">
    <property type="entry name" value="DeoC"/>
    <property type="match status" value="1"/>
</dbReference>
<keyword evidence="8" id="KW-1185">Reference proteome</keyword>
<keyword evidence="3 6" id="KW-0456">Lyase</keyword>
<comment type="function">
    <text evidence="6">Catalyzes a reversible aldol reaction between acetaldehyde and D-glyceraldehyde 3-phosphate to generate 2-deoxy-D-ribose 5-phosphate.</text>
</comment>
<gene>
    <name evidence="6 7" type="primary">deoC</name>
    <name evidence="7" type="ORF">PY092_04530</name>
</gene>
<feature type="active site" description="Proton donor/acceptor" evidence="6">
    <location>
        <position position="180"/>
    </location>
</feature>
<feature type="active site" description="Schiff-base intermediate with acetaldehyde" evidence="6">
    <location>
        <position position="151"/>
    </location>
</feature>
<sequence length="212" mass="22800">MLLEKYIDHTNLKPTATGSDIKKLCEEAKIHGFYAICVNGCHVSLAKESLDKTDIKIAAVIGFPLGAMSSKAKVFEAVDCIGNGADEIDMVINLGWLKSGMYNAVRDEIKAIKEAIGNKILKVIIETCYLTDEEKEKACNLAVAAHADYVKTSTGFGTEGATFEDVKLMKRTVGENAKIKASGGVKDKKTALHYIELGVSRIGTSSGPSLIK</sequence>
<evidence type="ECO:0000256" key="2">
    <source>
        <dbReference type="ARBA" id="ARBA00022490"/>
    </source>
</evidence>
<dbReference type="SMART" id="SM01133">
    <property type="entry name" value="DeoC"/>
    <property type="match status" value="1"/>
</dbReference>
<dbReference type="EMBL" id="JARFVB010000002">
    <property type="protein sequence ID" value="MDF0715406.1"/>
    <property type="molecule type" value="Genomic_DNA"/>
</dbReference>
<dbReference type="Gene3D" id="3.20.20.70">
    <property type="entry name" value="Aldolase class I"/>
    <property type="match status" value="1"/>
</dbReference>
<evidence type="ECO:0000313" key="8">
    <source>
        <dbReference type="Proteomes" id="UP001221366"/>
    </source>
</evidence>
<protein>
    <recommendedName>
        <fullName evidence="6">Deoxyribose-phosphate aldolase</fullName>
        <shortName evidence="6">DERA</shortName>
        <ecNumber evidence="6">4.1.2.4</ecNumber>
    </recommendedName>
    <alternativeName>
        <fullName evidence="6">2-deoxy-D-ribose 5-phosphate aldolase</fullName>
    </alternativeName>
    <alternativeName>
        <fullName evidence="6">Phosphodeoxyriboaldolase</fullName>
        <shortName evidence="6">Deoxyriboaldolase</shortName>
    </alternativeName>
</protein>
<evidence type="ECO:0000256" key="1">
    <source>
        <dbReference type="ARBA" id="ARBA00010936"/>
    </source>
</evidence>
<keyword evidence="4 6" id="KW-0704">Schiff base</keyword>
<evidence type="ECO:0000256" key="6">
    <source>
        <dbReference type="HAMAP-Rule" id="MF_00114"/>
    </source>
</evidence>
<comment type="caution">
    <text evidence="7">The sequence shown here is derived from an EMBL/GenBank/DDBJ whole genome shotgun (WGS) entry which is preliminary data.</text>
</comment>
<dbReference type="NCBIfam" id="TIGR00126">
    <property type="entry name" value="deoC"/>
    <property type="match status" value="1"/>
</dbReference>
<dbReference type="SUPFAM" id="SSF51569">
    <property type="entry name" value="Aldolase"/>
    <property type="match status" value="1"/>
</dbReference>
<dbReference type="CDD" id="cd00959">
    <property type="entry name" value="DeoC"/>
    <property type="match status" value="1"/>
</dbReference>
<keyword evidence="2 6" id="KW-0963">Cytoplasm</keyword>
<evidence type="ECO:0000313" key="7">
    <source>
        <dbReference type="EMBL" id="MDF0715406.1"/>
    </source>
</evidence>
<comment type="subcellular location">
    <subcellularLocation>
        <location evidence="6">Cytoplasm</location>
    </subcellularLocation>
</comment>
<comment type="pathway">
    <text evidence="6">Carbohydrate degradation; 2-deoxy-D-ribose 1-phosphate degradation; D-glyceraldehyde 3-phosphate and acetaldehyde from 2-deoxy-alpha-D-ribose 1-phosphate: step 2/2.</text>
</comment>
<evidence type="ECO:0000256" key="5">
    <source>
        <dbReference type="ARBA" id="ARBA00048791"/>
    </source>
</evidence>